<dbReference type="OrthoDB" id="412781at2759"/>
<sequence>MELEISAAEERSLKKDVPKSEEEFEKLVRSSPNSSYVWINYMAFMLDVADVGKARSIAERKFYALASSKVLQSVNFLPLVIASGAVFLHQPRDM</sequence>
<dbReference type="AlphaFoldDB" id="A0A833VEG8"/>
<accession>A0A833VEG8</accession>
<keyword evidence="2" id="KW-1185">Reference proteome</keyword>
<dbReference type="InterPro" id="IPR045209">
    <property type="entry name" value="Rrp5"/>
</dbReference>
<protein>
    <submittedName>
        <fullName evidence="1">Protein RRP5</fullName>
    </submittedName>
</protein>
<proteinExistence type="predicted"/>
<gene>
    <name evidence="1" type="ORF">FCM35_KLT19018</name>
</gene>
<dbReference type="PANTHER" id="PTHR23270">
    <property type="entry name" value="PROGRAMMED CELL DEATH PROTEIN 11 PRE-RRNA PROCESSING PROTEIN RRP5"/>
    <property type="match status" value="1"/>
</dbReference>
<dbReference type="Proteomes" id="UP000623129">
    <property type="component" value="Unassembled WGS sequence"/>
</dbReference>
<name>A0A833VEG8_9POAL</name>
<dbReference type="Gene3D" id="1.25.40.10">
    <property type="entry name" value="Tetratricopeptide repeat domain"/>
    <property type="match status" value="1"/>
</dbReference>
<evidence type="ECO:0000313" key="2">
    <source>
        <dbReference type="Proteomes" id="UP000623129"/>
    </source>
</evidence>
<dbReference type="GO" id="GO:0032040">
    <property type="term" value="C:small-subunit processome"/>
    <property type="evidence" value="ECO:0007669"/>
    <property type="project" value="TreeGrafter"/>
</dbReference>
<dbReference type="SUPFAM" id="SSF48452">
    <property type="entry name" value="TPR-like"/>
    <property type="match status" value="1"/>
</dbReference>
<reference evidence="1" key="1">
    <citation type="submission" date="2020-01" db="EMBL/GenBank/DDBJ databases">
        <title>Genome sequence of Kobresia littledalei, the first chromosome-level genome in the family Cyperaceae.</title>
        <authorList>
            <person name="Qu G."/>
        </authorList>
    </citation>
    <scope>NUCLEOTIDE SEQUENCE</scope>
    <source>
        <strain evidence="1">C.B.Clarke</strain>
        <tissue evidence="1">Leaf</tissue>
    </source>
</reference>
<evidence type="ECO:0000313" key="1">
    <source>
        <dbReference type="EMBL" id="KAF3336432.1"/>
    </source>
</evidence>
<dbReference type="InterPro" id="IPR011990">
    <property type="entry name" value="TPR-like_helical_dom_sf"/>
</dbReference>
<dbReference type="GO" id="GO:0003723">
    <property type="term" value="F:RNA binding"/>
    <property type="evidence" value="ECO:0007669"/>
    <property type="project" value="TreeGrafter"/>
</dbReference>
<dbReference type="GO" id="GO:0006364">
    <property type="term" value="P:rRNA processing"/>
    <property type="evidence" value="ECO:0007669"/>
    <property type="project" value="InterPro"/>
</dbReference>
<organism evidence="1 2">
    <name type="scientific">Carex littledalei</name>
    <dbReference type="NCBI Taxonomy" id="544730"/>
    <lineage>
        <taxon>Eukaryota</taxon>
        <taxon>Viridiplantae</taxon>
        <taxon>Streptophyta</taxon>
        <taxon>Embryophyta</taxon>
        <taxon>Tracheophyta</taxon>
        <taxon>Spermatophyta</taxon>
        <taxon>Magnoliopsida</taxon>
        <taxon>Liliopsida</taxon>
        <taxon>Poales</taxon>
        <taxon>Cyperaceae</taxon>
        <taxon>Cyperoideae</taxon>
        <taxon>Cariceae</taxon>
        <taxon>Carex</taxon>
        <taxon>Carex subgen. Euthyceras</taxon>
    </lineage>
</organism>
<dbReference type="PANTHER" id="PTHR23270:SF10">
    <property type="entry name" value="PROTEIN RRP5 HOMOLOG"/>
    <property type="match status" value="1"/>
</dbReference>
<dbReference type="EMBL" id="SWLB01000007">
    <property type="protein sequence ID" value="KAF3336432.1"/>
    <property type="molecule type" value="Genomic_DNA"/>
</dbReference>
<comment type="caution">
    <text evidence="1">The sequence shown here is derived from an EMBL/GenBank/DDBJ whole genome shotgun (WGS) entry which is preliminary data.</text>
</comment>